<comment type="caution">
    <text evidence="6">The sequence shown here is derived from an EMBL/GenBank/DDBJ whole genome shotgun (WGS) entry which is preliminary data.</text>
</comment>
<evidence type="ECO:0000256" key="4">
    <source>
        <dbReference type="ARBA" id="ARBA00022837"/>
    </source>
</evidence>
<accession>A0A918WMC5</accession>
<dbReference type="EMBL" id="BMXI01000012">
    <property type="protein sequence ID" value="GHC59485.1"/>
    <property type="molecule type" value="Genomic_DNA"/>
</dbReference>
<gene>
    <name evidence="6" type="ORF">GCM10007100_28340</name>
</gene>
<protein>
    <recommendedName>
        <fullName evidence="8">Peptidase M11 gametolysin domain-containing protein</fullName>
    </recommendedName>
</protein>
<reference evidence="6" key="1">
    <citation type="journal article" date="2014" name="Int. J. Syst. Evol. Microbiol.">
        <title>Complete genome sequence of Corynebacterium casei LMG S-19264T (=DSM 44701T), isolated from a smear-ripened cheese.</title>
        <authorList>
            <consortium name="US DOE Joint Genome Institute (JGI-PGF)"/>
            <person name="Walter F."/>
            <person name="Albersmeier A."/>
            <person name="Kalinowski J."/>
            <person name="Ruckert C."/>
        </authorList>
    </citation>
    <scope>NUCLEOTIDE SEQUENCE</scope>
    <source>
        <strain evidence="6">KCTC 12988</strain>
    </source>
</reference>
<evidence type="ECO:0000313" key="6">
    <source>
        <dbReference type="EMBL" id="GHC59485.1"/>
    </source>
</evidence>
<evidence type="ECO:0000313" key="7">
    <source>
        <dbReference type="Proteomes" id="UP000644507"/>
    </source>
</evidence>
<proteinExistence type="predicted"/>
<feature type="region of interest" description="Disordered" evidence="5">
    <location>
        <begin position="35"/>
        <end position="79"/>
    </location>
</feature>
<feature type="compositionally biased region" description="Basic and acidic residues" evidence="5">
    <location>
        <begin position="44"/>
        <end position="55"/>
    </location>
</feature>
<dbReference type="Proteomes" id="UP000644507">
    <property type="component" value="Unassembled WGS sequence"/>
</dbReference>
<evidence type="ECO:0000256" key="5">
    <source>
        <dbReference type="SAM" id="MobiDB-lite"/>
    </source>
</evidence>
<evidence type="ECO:0000256" key="1">
    <source>
        <dbReference type="ARBA" id="ARBA00004613"/>
    </source>
</evidence>
<organism evidence="6 7">
    <name type="scientific">Roseibacillus persicicus</name>
    <dbReference type="NCBI Taxonomy" id="454148"/>
    <lineage>
        <taxon>Bacteria</taxon>
        <taxon>Pseudomonadati</taxon>
        <taxon>Verrucomicrobiota</taxon>
        <taxon>Verrucomicrobiia</taxon>
        <taxon>Verrucomicrobiales</taxon>
        <taxon>Verrucomicrobiaceae</taxon>
        <taxon>Roseibacillus</taxon>
    </lineage>
</organism>
<name>A0A918WMC5_9BACT</name>
<comment type="subcellular location">
    <subcellularLocation>
        <location evidence="1">Secreted</location>
    </subcellularLocation>
</comment>
<dbReference type="AlphaFoldDB" id="A0A918WMC5"/>
<evidence type="ECO:0000256" key="2">
    <source>
        <dbReference type="ARBA" id="ARBA00022525"/>
    </source>
</evidence>
<feature type="compositionally biased region" description="Polar residues" evidence="5">
    <location>
        <begin position="66"/>
        <end position="76"/>
    </location>
</feature>
<dbReference type="SUPFAM" id="SSF55486">
    <property type="entry name" value="Metalloproteases ('zincins'), catalytic domain"/>
    <property type="match status" value="1"/>
</dbReference>
<keyword evidence="7" id="KW-1185">Reference proteome</keyword>
<dbReference type="InterPro" id="IPR059100">
    <property type="entry name" value="TSP3_bac"/>
</dbReference>
<keyword evidence="2" id="KW-0964">Secreted</keyword>
<keyword evidence="3" id="KW-0732">Signal</keyword>
<reference evidence="6" key="2">
    <citation type="submission" date="2020-09" db="EMBL/GenBank/DDBJ databases">
        <authorList>
            <person name="Sun Q."/>
            <person name="Kim S."/>
        </authorList>
    </citation>
    <scope>NUCLEOTIDE SEQUENCE</scope>
    <source>
        <strain evidence="6">KCTC 12988</strain>
    </source>
</reference>
<dbReference type="Pfam" id="PF18884">
    <property type="entry name" value="TSP3_bac"/>
    <property type="match status" value="1"/>
</dbReference>
<feature type="region of interest" description="Disordered" evidence="5">
    <location>
        <begin position="236"/>
        <end position="261"/>
    </location>
</feature>
<evidence type="ECO:0000256" key="3">
    <source>
        <dbReference type="ARBA" id="ARBA00022729"/>
    </source>
</evidence>
<evidence type="ECO:0008006" key="8">
    <source>
        <dbReference type="Google" id="ProtNLM"/>
    </source>
</evidence>
<keyword evidence="4" id="KW-0106">Calcium</keyword>
<sequence length="1206" mass="131768">MKRPTPLLACTAVLLLVLGLWFWSLRWATDIPPGQETTAFTKSSQKDSASRDRARSLRGARKSTAPKETNPPQHVASQLKRGANQRLLWNDVEKLHREVVAGSLSPERVFSVRGGSPVGPLTLDEHSLSAVEGRLDVEALERFLDSADEILVLPLNAEMEVLVRVSSILSRGPLTRTLTGSVVDNPYGDVLLVTHDGAVSGSVAFLDQNIHYQFAMAGNGDVAIRHLDPESYHAPCGNPNALPTKASLETPEAQGSEKLISPPPGAHVIDGVVGYGVEAREAQGGIAAIEALILASVDRTNLAFANSNAGAVYFTLLATAEDPDYNFPGLYTGNMGSSDELGDLEVHGDGVLDTISQLALDLGADQQTMVVKQADGSAGIAYRPGHSMIAARDYMTSTRLVFPHELGHNIGCKHSWGDSLSDLENGHSYGWRFKPPSSEGVRTIMAYDWNWGRGAVIPYFANPDVFYRGARTGAYDGSIVTTQSTGDYRYAHGGYIGNAGTGFDGSRATLGARNGPYVTETAFLLGNRDRREPLVVLEPSGSDQWERGSTETIYWRGGGHSDNVNIDLLRGDVFIAEIARNVPAYQRFFSWTIPATPTGNDYSIRVTLAGEMSRSSAPFQIYSLADDDDGDGLANTLESNTGIFVSINDTGTNPDDADSDDDGYSDALEVAAGTDPNRGDYYPSNHGFILLEDFESTLFPLNGSARNIRSWNTPDDPNGLTVEPDPDLSGNRVGAINGQGSAIDVFLNLPNMIGADAEATLYFELRLGGINNTTIGLTDVASPYVWSNYEAHLQLKEATYVNHAGVELVAGDAFPAEHWVRVWLQVNNANDTFKVHVQNFATPTEPSPPRVQLVSGEISEFNFRNGTLDPLQSFGIRTSSALQSGERIHLDNLYLHPTEQSHRNPTHLEPPGFLLLENFEGEEFTLGASVHHERSWNAEDAPASLTVVKDPDQSANRVAAVNGVSETAESFLRMPLAISDRSSGTLFFEIRPDRGGLLSLGLSDRPSPSQRDDFQAEIRINQFLFAWDWAEDLNTFFKPIEDQWLKVWLVVHNDAKAFELHVQEPGASSPQQLSASEFRNLFPFRDTSGNFLRTFLIQPDATLGLGEVYYLDNLYLDPHAINLDDPTRIPILPKVDSISFSTTGIEVAVSELLDNQSYLLERAASLAGPWTTIEEGFVPTMDTHLFQDEEPAESRGFYRFQVEFLP</sequence>
<dbReference type="RefSeq" id="WP_189571083.1">
    <property type="nucleotide sequence ID" value="NZ_BMXI01000012.1"/>
</dbReference>